<dbReference type="Proteomes" id="UP000828941">
    <property type="component" value="Chromosome 7"/>
</dbReference>
<proteinExistence type="predicted"/>
<organism evidence="1 2">
    <name type="scientific">Bauhinia variegata</name>
    <name type="common">Purple orchid tree</name>
    <name type="synonym">Phanera variegata</name>
    <dbReference type="NCBI Taxonomy" id="167791"/>
    <lineage>
        <taxon>Eukaryota</taxon>
        <taxon>Viridiplantae</taxon>
        <taxon>Streptophyta</taxon>
        <taxon>Embryophyta</taxon>
        <taxon>Tracheophyta</taxon>
        <taxon>Spermatophyta</taxon>
        <taxon>Magnoliopsida</taxon>
        <taxon>eudicotyledons</taxon>
        <taxon>Gunneridae</taxon>
        <taxon>Pentapetalae</taxon>
        <taxon>rosids</taxon>
        <taxon>fabids</taxon>
        <taxon>Fabales</taxon>
        <taxon>Fabaceae</taxon>
        <taxon>Cercidoideae</taxon>
        <taxon>Cercideae</taxon>
        <taxon>Bauhiniinae</taxon>
        <taxon>Bauhinia</taxon>
    </lineage>
</organism>
<gene>
    <name evidence="1" type="ORF">L6164_018082</name>
</gene>
<comment type="caution">
    <text evidence="1">The sequence shown here is derived from an EMBL/GenBank/DDBJ whole genome shotgun (WGS) entry which is preliminary data.</text>
</comment>
<dbReference type="EMBL" id="CM039432">
    <property type="protein sequence ID" value="KAI4333249.1"/>
    <property type="molecule type" value="Genomic_DNA"/>
</dbReference>
<keyword evidence="2" id="KW-1185">Reference proteome</keyword>
<evidence type="ECO:0000313" key="1">
    <source>
        <dbReference type="EMBL" id="KAI4333249.1"/>
    </source>
</evidence>
<protein>
    <submittedName>
        <fullName evidence="1">Uncharacterized protein</fullName>
    </submittedName>
</protein>
<name>A0ACB9NBS9_BAUVA</name>
<sequence>MSLFQTLFNQSDLFDPFRAFFNADSDAQMDWKETHRAHIFEIDLPGLTKDDVKLELQENRVLHISAERRSEQEEEEIDEAQEEKKTLKWHCKERTSSGSFSKEFRLPEDAKVDEIKACMRDGVLTITVPKDEKKKKHKQHQKKVEIYGDGDEGVAPKGLGRFVCCKA</sequence>
<evidence type="ECO:0000313" key="2">
    <source>
        <dbReference type="Proteomes" id="UP000828941"/>
    </source>
</evidence>
<reference evidence="1 2" key="1">
    <citation type="journal article" date="2022" name="DNA Res.">
        <title>Chromosomal-level genome assembly of the orchid tree Bauhinia variegata (Leguminosae; Cercidoideae) supports the allotetraploid origin hypothesis of Bauhinia.</title>
        <authorList>
            <person name="Zhong Y."/>
            <person name="Chen Y."/>
            <person name="Zheng D."/>
            <person name="Pang J."/>
            <person name="Liu Y."/>
            <person name="Luo S."/>
            <person name="Meng S."/>
            <person name="Qian L."/>
            <person name="Wei D."/>
            <person name="Dai S."/>
            <person name="Zhou R."/>
        </authorList>
    </citation>
    <scope>NUCLEOTIDE SEQUENCE [LARGE SCALE GENOMIC DNA]</scope>
    <source>
        <strain evidence="1">BV-YZ2020</strain>
    </source>
</reference>
<accession>A0ACB9NBS9</accession>